<evidence type="ECO:0000256" key="4">
    <source>
        <dbReference type="ARBA" id="ARBA00022741"/>
    </source>
</evidence>
<evidence type="ECO:0000256" key="11">
    <source>
        <dbReference type="PIRSR" id="PIRSR630616-3"/>
    </source>
</evidence>
<keyword evidence="6 10" id="KW-0067">ATP-binding</keyword>
<dbReference type="Proteomes" id="UP000007266">
    <property type="component" value="Linkage group 9"/>
</dbReference>
<evidence type="ECO:0000313" key="17">
    <source>
        <dbReference type="Proteomes" id="UP000007266"/>
    </source>
</evidence>
<dbReference type="InterPro" id="IPR000719">
    <property type="entry name" value="Prot_kinase_dom"/>
</dbReference>
<evidence type="ECO:0000256" key="14">
    <source>
        <dbReference type="RuleBase" id="RU367134"/>
    </source>
</evidence>
<name>D6X165_TRICA</name>
<evidence type="ECO:0000256" key="6">
    <source>
        <dbReference type="ARBA" id="ARBA00022840"/>
    </source>
</evidence>
<dbReference type="GO" id="GO:0032465">
    <property type="term" value="P:regulation of cytokinesis"/>
    <property type="evidence" value="ECO:0000318"/>
    <property type="project" value="GO_Central"/>
</dbReference>
<reference evidence="16 17" key="2">
    <citation type="journal article" date="2010" name="Nucleic Acids Res.">
        <title>BeetleBase in 2010: revisions to provide comprehensive genomic information for Tribolium castaneum.</title>
        <authorList>
            <person name="Kim H.S."/>
            <person name="Murphy T."/>
            <person name="Xia J."/>
            <person name="Caragea D."/>
            <person name="Park Y."/>
            <person name="Beeman R.W."/>
            <person name="Lorenzen M.D."/>
            <person name="Butcher S."/>
            <person name="Manak J.R."/>
            <person name="Brown S.J."/>
        </authorList>
    </citation>
    <scope>GENOME REANNOTATION</scope>
    <source>
        <strain evidence="16 17">Georgia GA2</strain>
    </source>
</reference>
<dbReference type="FunFam" id="1.10.510.10:FF:000235">
    <property type="entry name" value="Serine/threonine-protein kinase ark1"/>
    <property type="match status" value="1"/>
</dbReference>
<dbReference type="STRING" id="7070.D6X165"/>
<dbReference type="Gene3D" id="1.10.510.10">
    <property type="entry name" value="Transferase(Phosphotransferase) domain 1"/>
    <property type="match status" value="1"/>
</dbReference>
<dbReference type="GO" id="GO:0007052">
    <property type="term" value="P:mitotic spindle organization"/>
    <property type="evidence" value="ECO:0000318"/>
    <property type="project" value="GO_Central"/>
</dbReference>
<dbReference type="EMBL" id="KQ971368">
    <property type="protein sequence ID" value="EFA10666.1"/>
    <property type="molecule type" value="Genomic_DNA"/>
</dbReference>
<dbReference type="Gene3D" id="3.30.200.20">
    <property type="entry name" value="Phosphorylase Kinase, domain 1"/>
    <property type="match status" value="1"/>
</dbReference>
<feature type="binding site" evidence="10 12">
    <location>
        <position position="83"/>
    </location>
    <ligand>
        <name>ATP</name>
        <dbReference type="ChEBI" id="CHEBI:30616"/>
    </ligand>
</feature>
<comment type="catalytic activity">
    <reaction evidence="8 14">
        <text>L-seryl-[protein] + ATP = O-phospho-L-seryl-[protein] + ADP + H(+)</text>
        <dbReference type="Rhea" id="RHEA:17989"/>
        <dbReference type="Rhea" id="RHEA-COMP:9863"/>
        <dbReference type="Rhea" id="RHEA-COMP:11604"/>
        <dbReference type="ChEBI" id="CHEBI:15378"/>
        <dbReference type="ChEBI" id="CHEBI:29999"/>
        <dbReference type="ChEBI" id="CHEBI:30616"/>
        <dbReference type="ChEBI" id="CHEBI:83421"/>
        <dbReference type="ChEBI" id="CHEBI:456216"/>
        <dbReference type="EC" id="2.7.11.1"/>
    </reaction>
</comment>
<evidence type="ECO:0000256" key="9">
    <source>
        <dbReference type="PIRSR" id="PIRSR630616-1"/>
    </source>
</evidence>
<keyword evidence="5 14" id="KW-0418">Kinase</keyword>
<dbReference type="GO" id="GO:0005876">
    <property type="term" value="C:spindle microtubule"/>
    <property type="evidence" value="ECO:0000318"/>
    <property type="project" value="GO_Central"/>
</dbReference>
<evidence type="ECO:0000313" key="16">
    <source>
        <dbReference type="EMBL" id="EFA10666.1"/>
    </source>
</evidence>
<dbReference type="PROSITE" id="PS00108">
    <property type="entry name" value="PROTEIN_KINASE_ST"/>
    <property type="match status" value="1"/>
</dbReference>
<dbReference type="GO" id="GO:0000922">
    <property type="term" value="C:spindle pole"/>
    <property type="evidence" value="ECO:0000318"/>
    <property type="project" value="GO_Central"/>
</dbReference>
<dbReference type="FunCoup" id="D6X165">
    <property type="interactions" value="40"/>
</dbReference>
<feature type="cross-link" description="Glycyl lysine isopeptide (Lys-Gly) (interchain with G-Cter in SUMO2)" evidence="11">
    <location>
        <position position="181"/>
    </location>
</feature>
<dbReference type="AlphaFoldDB" id="D6X165"/>
<dbReference type="InterPro" id="IPR017441">
    <property type="entry name" value="Protein_kinase_ATP_BS"/>
</dbReference>
<dbReference type="InterPro" id="IPR030616">
    <property type="entry name" value="Aur-like"/>
</dbReference>
<organism evidence="16 17">
    <name type="scientific">Tribolium castaneum</name>
    <name type="common">Red flour beetle</name>
    <dbReference type="NCBI Taxonomy" id="7070"/>
    <lineage>
        <taxon>Eukaryota</taxon>
        <taxon>Metazoa</taxon>
        <taxon>Ecdysozoa</taxon>
        <taxon>Arthropoda</taxon>
        <taxon>Hexapoda</taxon>
        <taxon>Insecta</taxon>
        <taxon>Pterygota</taxon>
        <taxon>Neoptera</taxon>
        <taxon>Endopterygota</taxon>
        <taxon>Coleoptera</taxon>
        <taxon>Polyphaga</taxon>
        <taxon>Cucujiformia</taxon>
        <taxon>Tenebrionidae</taxon>
        <taxon>Tenebrionidae incertae sedis</taxon>
        <taxon>Tribolium</taxon>
    </lineage>
</organism>
<dbReference type="PROSITE" id="PS50011">
    <property type="entry name" value="PROTEIN_KINASE_DOM"/>
    <property type="match status" value="1"/>
</dbReference>
<feature type="active site" description="Proton acceptor" evidence="9">
    <location>
        <position position="179"/>
    </location>
</feature>
<dbReference type="GO" id="GO:0032506">
    <property type="term" value="P:cytokinetic process"/>
    <property type="evidence" value="ECO:0007669"/>
    <property type="project" value="UniProtKB-ARBA"/>
</dbReference>
<feature type="binding site" evidence="10">
    <location>
        <begin position="183"/>
        <end position="184"/>
    </location>
    <ligand>
        <name>ATP</name>
        <dbReference type="ChEBI" id="CHEBI:30616"/>
    </ligand>
</feature>
<dbReference type="CDD" id="cd14007">
    <property type="entry name" value="STKc_Aurora"/>
    <property type="match status" value="1"/>
</dbReference>
<dbReference type="eggNOG" id="KOG0580">
    <property type="taxonomic scope" value="Eukaryota"/>
</dbReference>
<dbReference type="GO" id="GO:0005524">
    <property type="term" value="F:ATP binding"/>
    <property type="evidence" value="ECO:0007669"/>
    <property type="project" value="UniProtKB-UniRule"/>
</dbReference>
<keyword evidence="17" id="KW-1185">Reference proteome</keyword>
<dbReference type="GO" id="GO:0032133">
    <property type="term" value="C:chromosome passenger complex"/>
    <property type="evidence" value="ECO:0000318"/>
    <property type="project" value="GO_Central"/>
</dbReference>
<evidence type="ECO:0000256" key="2">
    <source>
        <dbReference type="ARBA" id="ARBA00022527"/>
    </source>
</evidence>
<dbReference type="InParanoid" id="D6X165"/>
<evidence type="ECO:0000256" key="10">
    <source>
        <dbReference type="PIRSR" id="PIRSR630616-2"/>
    </source>
</evidence>
<dbReference type="EC" id="2.7.11.1" evidence="14"/>
<feature type="domain" description="Protein kinase" evidence="15">
    <location>
        <begin position="54"/>
        <end position="306"/>
    </location>
</feature>
<evidence type="ECO:0000256" key="12">
    <source>
        <dbReference type="PROSITE-ProRule" id="PRU10141"/>
    </source>
</evidence>
<keyword evidence="3 14" id="KW-0808">Transferase</keyword>
<evidence type="ECO:0000259" key="15">
    <source>
        <dbReference type="PROSITE" id="PS50011"/>
    </source>
</evidence>
<gene>
    <name evidence="16" type="primary">AUGUSTUS-3.0.2_01943</name>
    <name evidence="16" type="ORF">TcasGA2_TC001943</name>
</gene>
<feature type="binding site" evidence="10">
    <location>
        <position position="64"/>
    </location>
    <ligand>
        <name>ATP</name>
        <dbReference type="ChEBI" id="CHEBI:30616"/>
    </ligand>
</feature>
<dbReference type="PROSITE" id="PS00107">
    <property type="entry name" value="PROTEIN_KINASE_ATP"/>
    <property type="match status" value="1"/>
</dbReference>
<comment type="similarity">
    <text evidence="14">Belongs to the protein kinase superfamily. Ser/Thr protein kinase family. Aurora subfamily.</text>
</comment>
<accession>D6X165</accession>
<dbReference type="PANTHER" id="PTHR24350">
    <property type="entry name" value="SERINE/THREONINE-PROTEIN KINASE IAL-RELATED"/>
    <property type="match status" value="1"/>
</dbReference>
<dbReference type="SUPFAM" id="SSF56112">
    <property type="entry name" value="Protein kinase-like (PK-like)"/>
    <property type="match status" value="1"/>
</dbReference>
<evidence type="ECO:0000256" key="1">
    <source>
        <dbReference type="ARBA" id="ARBA00004214"/>
    </source>
</evidence>
<evidence type="ECO:0000256" key="8">
    <source>
        <dbReference type="ARBA" id="ARBA00048679"/>
    </source>
</evidence>
<protein>
    <recommendedName>
        <fullName evidence="14">Aurora kinase</fullName>
        <ecNumber evidence="14">2.7.11.1</ecNumber>
    </recommendedName>
</protein>
<sequence length="310" mass="36030">MSFREENVDIMAENFLKSVKIPSELKKPTTNLVKKMMSHDCYANPDYEWSLNDFELGRRLGRGKFGRVFIAREKKTGLIVALKTLLKKEIVEGGVEKQILREIEIQSHLKHPNILQLLCWFHDSHRIYLAVDYAGKGELYKHLQAGMGGHFTEKEAAKYTYQVADAVNYCHKKCVIHRDIKPENLLLTYEGNVKLADFGWSVHSPSLQRDTMCGTLDYLPPEMVEHRRYGKYVDHWCLGVLCYEFLVGYPPFESKTSEETYHKIRHVDLKFPEDVPSGARDLISKLLTRSSHKRMSLNDVMCHPWIVRNK</sequence>
<feature type="binding site" evidence="10">
    <location>
        <position position="197"/>
    </location>
    <ligand>
        <name>ATP</name>
        <dbReference type="ChEBI" id="CHEBI:30616"/>
    </ligand>
</feature>
<dbReference type="OrthoDB" id="377346at2759"/>
<dbReference type="PhylomeDB" id="D6X165"/>
<dbReference type="InterPro" id="IPR008271">
    <property type="entry name" value="Ser/Thr_kinase_AS"/>
</dbReference>
<dbReference type="GO" id="GO:0004674">
    <property type="term" value="F:protein serine/threonine kinase activity"/>
    <property type="evidence" value="ECO:0007669"/>
    <property type="project" value="UniProtKB-KW"/>
</dbReference>
<dbReference type="GO" id="GO:0005634">
    <property type="term" value="C:nucleus"/>
    <property type="evidence" value="ECO:0000318"/>
    <property type="project" value="GO_Central"/>
</dbReference>
<reference evidence="16 17" key="1">
    <citation type="journal article" date="2008" name="Nature">
        <title>The genome of the model beetle and pest Tribolium castaneum.</title>
        <authorList>
            <consortium name="Tribolium Genome Sequencing Consortium"/>
            <person name="Richards S."/>
            <person name="Gibbs R.A."/>
            <person name="Weinstock G.M."/>
            <person name="Brown S.J."/>
            <person name="Denell R."/>
            <person name="Beeman R.W."/>
            <person name="Gibbs R."/>
            <person name="Beeman R.W."/>
            <person name="Brown S.J."/>
            <person name="Bucher G."/>
            <person name="Friedrich M."/>
            <person name="Grimmelikhuijzen C.J."/>
            <person name="Klingler M."/>
            <person name="Lorenzen M."/>
            <person name="Richards S."/>
            <person name="Roth S."/>
            <person name="Schroder R."/>
            <person name="Tautz D."/>
            <person name="Zdobnov E.M."/>
            <person name="Muzny D."/>
            <person name="Gibbs R.A."/>
            <person name="Weinstock G.M."/>
            <person name="Attaway T."/>
            <person name="Bell S."/>
            <person name="Buhay C.J."/>
            <person name="Chandrabose M.N."/>
            <person name="Chavez D."/>
            <person name="Clerk-Blankenburg K.P."/>
            <person name="Cree A."/>
            <person name="Dao M."/>
            <person name="Davis C."/>
            <person name="Chacko J."/>
            <person name="Dinh H."/>
            <person name="Dugan-Rocha S."/>
            <person name="Fowler G."/>
            <person name="Garner T.T."/>
            <person name="Garnes J."/>
            <person name="Gnirke A."/>
            <person name="Hawes A."/>
            <person name="Hernandez J."/>
            <person name="Hines S."/>
            <person name="Holder M."/>
            <person name="Hume J."/>
            <person name="Jhangiani S.N."/>
            <person name="Joshi V."/>
            <person name="Khan Z.M."/>
            <person name="Jackson L."/>
            <person name="Kovar C."/>
            <person name="Kowis A."/>
            <person name="Lee S."/>
            <person name="Lewis L.R."/>
            <person name="Margolis J."/>
            <person name="Morgan M."/>
            <person name="Nazareth L.V."/>
            <person name="Nguyen N."/>
            <person name="Okwuonu G."/>
            <person name="Parker D."/>
            <person name="Richards S."/>
            <person name="Ruiz S.J."/>
            <person name="Santibanez J."/>
            <person name="Savard J."/>
            <person name="Scherer S.E."/>
            <person name="Schneider B."/>
            <person name="Sodergren E."/>
            <person name="Tautz D."/>
            <person name="Vattahil S."/>
            <person name="Villasana D."/>
            <person name="White C.S."/>
            <person name="Wright R."/>
            <person name="Park Y."/>
            <person name="Beeman R.W."/>
            <person name="Lord J."/>
            <person name="Oppert B."/>
            <person name="Lorenzen M."/>
            <person name="Brown S."/>
            <person name="Wang L."/>
            <person name="Savard J."/>
            <person name="Tautz D."/>
            <person name="Richards S."/>
            <person name="Weinstock G."/>
            <person name="Gibbs R.A."/>
            <person name="Liu Y."/>
            <person name="Worley K."/>
            <person name="Weinstock G."/>
            <person name="Elsik C.G."/>
            <person name="Reese J.T."/>
            <person name="Elhaik E."/>
            <person name="Landan G."/>
            <person name="Graur D."/>
            <person name="Arensburger P."/>
            <person name="Atkinson P."/>
            <person name="Beeman R.W."/>
            <person name="Beidler J."/>
            <person name="Brown S.J."/>
            <person name="Demuth J.P."/>
            <person name="Drury D.W."/>
            <person name="Du Y.Z."/>
            <person name="Fujiwara H."/>
            <person name="Lorenzen M."/>
            <person name="Maselli V."/>
            <person name="Osanai M."/>
            <person name="Park Y."/>
            <person name="Robertson H.M."/>
            <person name="Tu Z."/>
            <person name="Wang J.J."/>
            <person name="Wang S."/>
            <person name="Richards S."/>
            <person name="Song H."/>
            <person name="Zhang L."/>
            <person name="Sodergren E."/>
            <person name="Werner D."/>
            <person name="Stanke M."/>
            <person name="Morgenstern B."/>
            <person name="Solovyev V."/>
            <person name="Kosarev P."/>
            <person name="Brown G."/>
            <person name="Chen H.C."/>
            <person name="Ermolaeva O."/>
            <person name="Hlavina W."/>
            <person name="Kapustin Y."/>
            <person name="Kiryutin B."/>
            <person name="Kitts P."/>
            <person name="Maglott D."/>
            <person name="Pruitt K."/>
            <person name="Sapojnikov V."/>
            <person name="Souvorov A."/>
            <person name="Mackey A.J."/>
            <person name="Waterhouse R.M."/>
            <person name="Wyder S."/>
            <person name="Zdobnov E.M."/>
            <person name="Zdobnov E.M."/>
            <person name="Wyder S."/>
            <person name="Kriventseva E.V."/>
            <person name="Kadowaki T."/>
            <person name="Bork P."/>
            <person name="Aranda M."/>
            <person name="Bao R."/>
            <person name="Beermann A."/>
            <person name="Berns N."/>
            <person name="Bolognesi R."/>
            <person name="Bonneton F."/>
            <person name="Bopp D."/>
            <person name="Brown S.J."/>
            <person name="Bucher G."/>
            <person name="Butts T."/>
            <person name="Chaumot A."/>
            <person name="Denell R.E."/>
            <person name="Ferrier D.E."/>
            <person name="Friedrich M."/>
            <person name="Gordon C.M."/>
            <person name="Jindra M."/>
            <person name="Klingler M."/>
            <person name="Lan Q."/>
            <person name="Lattorff H.M."/>
            <person name="Laudet V."/>
            <person name="von Levetsow C."/>
            <person name="Liu Z."/>
            <person name="Lutz R."/>
            <person name="Lynch J.A."/>
            <person name="da Fonseca R.N."/>
            <person name="Posnien N."/>
            <person name="Reuter R."/>
            <person name="Roth S."/>
            <person name="Savard J."/>
            <person name="Schinko J.B."/>
            <person name="Schmitt C."/>
            <person name="Schoppmeier M."/>
            <person name="Schroder R."/>
            <person name="Shippy T.D."/>
            <person name="Simonnet F."/>
            <person name="Marques-Souza H."/>
            <person name="Tautz D."/>
            <person name="Tomoyasu Y."/>
            <person name="Trauner J."/>
            <person name="Van der Zee M."/>
            <person name="Vervoort M."/>
            <person name="Wittkopp N."/>
            <person name="Wimmer E.A."/>
            <person name="Yang X."/>
            <person name="Jones A.K."/>
            <person name="Sattelle D.B."/>
            <person name="Ebert P.R."/>
            <person name="Nelson D."/>
            <person name="Scott J.G."/>
            <person name="Beeman R.W."/>
            <person name="Muthukrishnan S."/>
            <person name="Kramer K.J."/>
            <person name="Arakane Y."/>
            <person name="Beeman R.W."/>
            <person name="Zhu Q."/>
            <person name="Hogenkamp D."/>
            <person name="Dixit R."/>
            <person name="Oppert B."/>
            <person name="Jiang H."/>
            <person name="Zou Z."/>
            <person name="Marshall J."/>
            <person name="Elpidina E."/>
            <person name="Vinokurov K."/>
            <person name="Oppert C."/>
            <person name="Zou Z."/>
            <person name="Evans J."/>
            <person name="Lu Z."/>
            <person name="Zhao P."/>
            <person name="Sumathipala N."/>
            <person name="Altincicek B."/>
            <person name="Vilcinskas A."/>
            <person name="Williams M."/>
            <person name="Hultmark D."/>
            <person name="Hetru C."/>
            <person name="Jiang H."/>
            <person name="Grimmelikhuijzen C.J."/>
            <person name="Hauser F."/>
            <person name="Cazzamali G."/>
            <person name="Williamson M."/>
            <person name="Park Y."/>
            <person name="Li B."/>
            <person name="Tanaka Y."/>
            <person name="Predel R."/>
            <person name="Neupert S."/>
            <person name="Schachtner J."/>
            <person name="Verleyen P."/>
            <person name="Raible F."/>
            <person name="Bork P."/>
            <person name="Friedrich M."/>
            <person name="Walden K.K."/>
            <person name="Robertson H.M."/>
            <person name="Angeli S."/>
            <person name="Foret S."/>
            <person name="Bucher G."/>
            <person name="Schuetz S."/>
            <person name="Maleszka R."/>
            <person name="Wimmer E.A."/>
            <person name="Beeman R.W."/>
            <person name="Lorenzen M."/>
            <person name="Tomoyasu Y."/>
            <person name="Miller S.C."/>
            <person name="Grossmann D."/>
            <person name="Bucher G."/>
        </authorList>
    </citation>
    <scope>NUCLEOTIDE SEQUENCE [LARGE SCALE GENOMIC DNA]</scope>
    <source>
        <strain evidence="16 17">Georgia GA2</strain>
    </source>
</reference>
<feature type="binding site" evidence="10">
    <location>
        <begin position="132"/>
        <end position="134"/>
    </location>
    <ligand>
        <name>ATP</name>
        <dbReference type="ChEBI" id="CHEBI:30616"/>
    </ligand>
</feature>
<dbReference type="GO" id="GO:0051233">
    <property type="term" value="C:spindle midzone"/>
    <property type="evidence" value="ECO:0000318"/>
    <property type="project" value="GO_Central"/>
</dbReference>
<dbReference type="HOGENOM" id="CLU_000288_63_0_1"/>
<dbReference type="GO" id="GO:0006325">
    <property type="term" value="P:chromatin organization"/>
    <property type="evidence" value="ECO:0007669"/>
    <property type="project" value="UniProtKB-ARBA"/>
</dbReference>
<dbReference type="InterPro" id="IPR011009">
    <property type="entry name" value="Kinase-like_dom_sf"/>
</dbReference>
<comment type="catalytic activity">
    <reaction evidence="7 14">
        <text>L-threonyl-[protein] + ATP = O-phospho-L-threonyl-[protein] + ADP + H(+)</text>
        <dbReference type="Rhea" id="RHEA:46608"/>
        <dbReference type="Rhea" id="RHEA-COMP:11060"/>
        <dbReference type="Rhea" id="RHEA-COMP:11605"/>
        <dbReference type="ChEBI" id="CHEBI:15378"/>
        <dbReference type="ChEBI" id="CHEBI:30013"/>
        <dbReference type="ChEBI" id="CHEBI:30616"/>
        <dbReference type="ChEBI" id="CHEBI:61977"/>
        <dbReference type="ChEBI" id="CHEBI:456216"/>
        <dbReference type="EC" id="2.7.11.1"/>
    </reaction>
</comment>
<evidence type="ECO:0000256" key="7">
    <source>
        <dbReference type="ARBA" id="ARBA00047899"/>
    </source>
</evidence>
<dbReference type="Pfam" id="PF00069">
    <property type="entry name" value="Pkinase"/>
    <property type="match status" value="1"/>
</dbReference>
<evidence type="ECO:0000256" key="5">
    <source>
        <dbReference type="ARBA" id="ARBA00022777"/>
    </source>
</evidence>
<evidence type="ECO:0000256" key="13">
    <source>
        <dbReference type="RuleBase" id="RU000304"/>
    </source>
</evidence>
<dbReference type="GO" id="GO:0030261">
    <property type="term" value="P:chromosome condensation"/>
    <property type="evidence" value="ECO:0007669"/>
    <property type="project" value="UniProtKB-ARBA"/>
</dbReference>
<dbReference type="PIRSF" id="PIRSF000654">
    <property type="entry name" value="Integrin-linked_kinase"/>
    <property type="match status" value="1"/>
</dbReference>
<keyword evidence="4 10" id="KW-0547">Nucleotide-binding</keyword>
<dbReference type="SMART" id="SM00220">
    <property type="entry name" value="S_TKc"/>
    <property type="match status" value="1"/>
</dbReference>
<dbReference type="FunFam" id="3.30.200.20:FF:000042">
    <property type="entry name" value="Aurora kinase A"/>
    <property type="match status" value="1"/>
</dbReference>
<dbReference type="GO" id="GO:0000070">
    <property type="term" value="P:mitotic sister chromatid segregation"/>
    <property type="evidence" value="ECO:0007669"/>
    <property type="project" value="UniProtKB-ARBA"/>
</dbReference>
<comment type="subcellular location">
    <subcellularLocation>
        <location evidence="1">Midbody</location>
    </subcellularLocation>
</comment>
<dbReference type="OMA" id="YVDHWCL"/>
<keyword evidence="2 13" id="KW-0723">Serine/threonine-protein kinase</keyword>
<dbReference type="GO" id="GO:0005813">
    <property type="term" value="C:centrosome"/>
    <property type="evidence" value="ECO:0000318"/>
    <property type="project" value="GO_Central"/>
</dbReference>
<dbReference type="GO" id="GO:0000776">
    <property type="term" value="C:kinetochore"/>
    <property type="evidence" value="ECO:0000318"/>
    <property type="project" value="GO_Central"/>
</dbReference>
<proteinExistence type="inferred from homology"/>
<evidence type="ECO:0000256" key="3">
    <source>
        <dbReference type="ARBA" id="ARBA00022679"/>
    </source>
</evidence>
<dbReference type="KEGG" id="tca:103314617"/>
<dbReference type="GO" id="GO:0030496">
    <property type="term" value="C:midbody"/>
    <property type="evidence" value="ECO:0007669"/>
    <property type="project" value="UniProtKB-SubCell"/>
</dbReference>